<dbReference type="PANTHER" id="PTHR43214:SF43">
    <property type="entry name" value="TWO-COMPONENT RESPONSE REGULATOR"/>
    <property type="match status" value="1"/>
</dbReference>
<dbReference type="Pfam" id="PF00196">
    <property type="entry name" value="GerE"/>
    <property type="match status" value="1"/>
</dbReference>
<dbReference type="Gene3D" id="3.40.50.2300">
    <property type="match status" value="1"/>
</dbReference>
<dbReference type="AlphaFoldDB" id="A0A928Z394"/>
<dbReference type="InterPro" id="IPR039420">
    <property type="entry name" value="WalR-like"/>
</dbReference>
<dbReference type="CDD" id="cd06170">
    <property type="entry name" value="LuxR_C_like"/>
    <property type="match status" value="1"/>
</dbReference>
<keyword evidence="7" id="KW-1185">Reference proteome</keyword>
<dbReference type="RefSeq" id="WP_264323910.1">
    <property type="nucleotide sequence ID" value="NZ_JADEXQ010000011.1"/>
</dbReference>
<evidence type="ECO:0000256" key="3">
    <source>
        <dbReference type="PROSITE-ProRule" id="PRU00169"/>
    </source>
</evidence>
<keyword evidence="2" id="KW-0238">DNA-binding</keyword>
<dbReference type="Proteomes" id="UP000625316">
    <property type="component" value="Unassembled WGS sequence"/>
</dbReference>
<sequence>MTIRILLVDDQELVRQGLRFMLKPVSDFAVVGEADHGKSALTQIPLLKPDVVLMDIRMPIMDGVAATKQIRQQFPEIKVLVLTTFDDDEYVSRAIHYGASGYLLKDTPIAELTQTIQAVHRGYLQLGPGLAAKLNVQAKPISPPGWTELTEREQEIATLIAQGKNNREISETLFLAEKTVKNYVTKVLSQLGVRDRTQAALIVQQWINPAK</sequence>
<feature type="domain" description="HTH luxR-type" evidence="4">
    <location>
        <begin position="142"/>
        <end position="207"/>
    </location>
</feature>
<dbReference type="PANTHER" id="PTHR43214">
    <property type="entry name" value="TWO-COMPONENT RESPONSE REGULATOR"/>
    <property type="match status" value="1"/>
</dbReference>
<dbReference type="InterPro" id="IPR058245">
    <property type="entry name" value="NreC/VraR/RcsB-like_REC"/>
</dbReference>
<dbReference type="CDD" id="cd17535">
    <property type="entry name" value="REC_NarL-like"/>
    <property type="match status" value="1"/>
</dbReference>
<dbReference type="SMART" id="SM00421">
    <property type="entry name" value="HTH_LUXR"/>
    <property type="match status" value="1"/>
</dbReference>
<evidence type="ECO:0000256" key="1">
    <source>
        <dbReference type="ARBA" id="ARBA00022553"/>
    </source>
</evidence>
<reference evidence="6" key="1">
    <citation type="submission" date="2020-10" db="EMBL/GenBank/DDBJ databases">
        <authorList>
            <person name="Castelo-Branco R."/>
            <person name="Eusebio N."/>
            <person name="Adriana R."/>
            <person name="Vieira A."/>
            <person name="Brugerolle De Fraissinette N."/>
            <person name="Rezende De Castro R."/>
            <person name="Schneider M.P."/>
            <person name="Vasconcelos V."/>
            <person name="Leao P.N."/>
        </authorList>
    </citation>
    <scope>NUCLEOTIDE SEQUENCE</scope>
    <source>
        <strain evidence="6">LEGE 11480</strain>
    </source>
</reference>
<dbReference type="EMBL" id="JADEXQ010000011">
    <property type="protein sequence ID" value="MBE9029090.1"/>
    <property type="molecule type" value="Genomic_DNA"/>
</dbReference>
<dbReference type="PROSITE" id="PS50110">
    <property type="entry name" value="RESPONSE_REGULATORY"/>
    <property type="match status" value="1"/>
</dbReference>
<organism evidence="6 7">
    <name type="scientific">Romeriopsis navalis LEGE 11480</name>
    <dbReference type="NCBI Taxonomy" id="2777977"/>
    <lineage>
        <taxon>Bacteria</taxon>
        <taxon>Bacillati</taxon>
        <taxon>Cyanobacteriota</taxon>
        <taxon>Cyanophyceae</taxon>
        <taxon>Leptolyngbyales</taxon>
        <taxon>Leptolyngbyaceae</taxon>
        <taxon>Romeriopsis</taxon>
        <taxon>Romeriopsis navalis</taxon>
    </lineage>
</organism>
<evidence type="ECO:0000259" key="4">
    <source>
        <dbReference type="PROSITE" id="PS50043"/>
    </source>
</evidence>
<gene>
    <name evidence="6" type="ORF">IQ266_04855</name>
</gene>
<evidence type="ECO:0000259" key="5">
    <source>
        <dbReference type="PROSITE" id="PS50110"/>
    </source>
</evidence>
<dbReference type="PRINTS" id="PR00038">
    <property type="entry name" value="HTHLUXR"/>
</dbReference>
<evidence type="ECO:0000313" key="6">
    <source>
        <dbReference type="EMBL" id="MBE9029090.1"/>
    </source>
</evidence>
<evidence type="ECO:0000256" key="2">
    <source>
        <dbReference type="ARBA" id="ARBA00023125"/>
    </source>
</evidence>
<dbReference type="SUPFAM" id="SSF46894">
    <property type="entry name" value="C-terminal effector domain of the bipartite response regulators"/>
    <property type="match status" value="1"/>
</dbReference>
<comment type="caution">
    <text evidence="6">The sequence shown here is derived from an EMBL/GenBank/DDBJ whole genome shotgun (WGS) entry which is preliminary data.</text>
</comment>
<dbReference type="InterPro" id="IPR016032">
    <property type="entry name" value="Sig_transdc_resp-reg_C-effctor"/>
</dbReference>
<dbReference type="InterPro" id="IPR001789">
    <property type="entry name" value="Sig_transdc_resp-reg_receiver"/>
</dbReference>
<dbReference type="GO" id="GO:0006355">
    <property type="term" value="P:regulation of DNA-templated transcription"/>
    <property type="evidence" value="ECO:0007669"/>
    <property type="project" value="InterPro"/>
</dbReference>
<name>A0A928Z394_9CYAN</name>
<dbReference type="InterPro" id="IPR000792">
    <property type="entry name" value="Tscrpt_reg_LuxR_C"/>
</dbReference>
<proteinExistence type="predicted"/>
<dbReference type="Pfam" id="PF00072">
    <property type="entry name" value="Response_reg"/>
    <property type="match status" value="1"/>
</dbReference>
<keyword evidence="1 3" id="KW-0597">Phosphoprotein</keyword>
<dbReference type="PROSITE" id="PS50043">
    <property type="entry name" value="HTH_LUXR_2"/>
    <property type="match status" value="1"/>
</dbReference>
<feature type="modified residue" description="4-aspartylphosphate" evidence="3">
    <location>
        <position position="55"/>
    </location>
</feature>
<dbReference type="GO" id="GO:0003677">
    <property type="term" value="F:DNA binding"/>
    <property type="evidence" value="ECO:0007669"/>
    <property type="project" value="UniProtKB-KW"/>
</dbReference>
<accession>A0A928Z394</accession>
<feature type="domain" description="Response regulatory" evidence="5">
    <location>
        <begin position="4"/>
        <end position="120"/>
    </location>
</feature>
<dbReference type="GO" id="GO:0000160">
    <property type="term" value="P:phosphorelay signal transduction system"/>
    <property type="evidence" value="ECO:0007669"/>
    <property type="project" value="InterPro"/>
</dbReference>
<dbReference type="SUPFAM" id="SSF52172">
    <property type="entry name" value="CheY-like"/>
    <property type="match status" value="1"/>
</dbReference>
<dbReference type="InterPro" id="IPR011006">
    <property type="entry name" value="CheY-like_superfamily"/>
</dbReference>
<evidence type="ECO:0000313" key="7">
    <source>
        <dbReference type="Proteomes" id="UP000625316"/>
    </source>
</evidence>
<dbReference type="SMART" id="SM00448">
    <property type="entry name" value="REC"/>
    <property type="match status" value="1"/>
</dbReference>
<protein>
    <submittedName>
        <fullName evidence="6">Response regulator transcription factor</fullName>
    </submittedName>
</protein>